<dbReference type="InterPro" id="IPR027417">
    <property type="entry name" value="P-loop_NTPase"/>
</dbReference>
<dbReference type="Gene3D" id="3.40.50.300">
    <property type="entry name" value="P-loop containing nucleotide triphosphate hydrolases"/>
    <property type="match status" value="1"/>
</dbReference>
<keyword evidence="3" id="KW-0547">Nucleotide-binding</keyword>
<reference evidence="10 11" key="1">
    <citation type="submission" date="2021-12" db="EMBL/GenBank/DDBJ databases">
        <title>Discovery of the Pendulisporaceae a myxobacterial family with distinct sporulation behavior and unique specialized metabolism.</title>
        <authorList>
            <person name="Garcia R."/>
            <person name="Popoff A."/>
            <person name="Bader C.D."/>
            <person name="Loehr J."/>
            <person name="Walesch S."/>
            <person name="Walt C."/>
            <person name="Boldt J."/>
            <person name="Bunk B."/>
            <person name="Haeckl F.J.F.P.J."/>
            <person name="Gunesch A.P."/>
            <person name="Birkelbach J."/>
            <person name="Nuebel U."/>
            <person name="Pietschmann T."/>
            <person name="Bach T."/>
            <person name="Mueller R."/>
        </authorList>
    </citation>
    <scope>NUCLEOTIDE SEQUENCE [LARGE SCALE GENOMIC DNA]</scope>
    <source>
        <strain evidence="10 11">MSr12523</strain>
    </source>
</reference>
<evidence type="ECO:0000256" key="1">
    <source>
        <dbReference type="ARBA" id="ARBA00006611"/>
    </source>
</evidence>
<dbReference type="EMBL" id="CP089982">
    <property type="protein sequence ID" value="WXA98191.1"/>
    <property type="molecule type" value="Genomic_DNA"/>
</dbReference>
<comment type="catalytic activity">
    <reaction evidence="8">
        <text>ATP + H2O + cellular proteinSide 1 = ADP + phosphate + cellular proteinSide 2.</text>
        <dbReference type="EC" id="7.4.2.8"/>
    </reaction>
</comment>
<dbReference type="Pfam" id="PF00437">
    <property type="entry name" value="T2SSE"/>
    <property type="match status" value="1"/>
</dbReference>
<feature type="domain" description="Bacterial type II secretion system protein E" evidence="9">
    <location>
        <begin position="377"/>
        <end position="391"/>
    </location>
</feature>
<evidence type="ECO:0000313" key="11">
    <source>
        <dbReference type="Proteomes" id="UP001379533"/>
    </source>
</evidence>
<comment type="similarity">
    <text evidence="1">Belongs to the GSP E family.</text>
</comment>
<dbReference type="InterPro" id="IPR001482">
    <property type="entry name" value="T2SS/T4SS_dom"/>
</dbReference>
<keyword evidence="2" id="KW-0813">Transport</keyword>
<keyword evidence="4" id="KW-0067">ATP-binding</keyword>
<evidence type="ECO:0000259" key="9">
    <source>
        <dbReference type="PROSITE" id="PS00662"/>
    </source>
</evidence>
<dbReference type="Pfam" id="PF05157">
    <property type="entry name" value="MshEN"/>
    <property type="match status" value="1"/>
</dbReference>
<evidence type="ECO:0000256" key="3">
    <source>
        <dbReference type="ARBA" id="ARBA00022741"/>
    </source>
</evidence>
<evidence type="ECO:0000313" key="10">
    <source>
        <dbReference type="EMBL" id="WXA98191.1"/>
    </source>
</evidence>
<dbReference type="RefSeq" id="WP_394848803.1">
    <property type="nucleotide sequence ID" value="NZ_CP089982.1"/>
</dbReference>
<dbReference type="InterPro" id="IPR003593">
    <property type="entry name" value="AAA+_ATPase"/>
</dbReference>
<keyword evidence="6" id="KW-1278">Translocase</keyword>
<evidence type="ECO:0000256" key="7">
    <source>
        <dbReference type="ARBA" id="ARBA00024382"/>
    </source>
</evidence>
<dbReference type="Gene3D" id="3.30.450.90">
    <property type="match status" value="1"/>
</dbReference>
<protein>
    <recommendedName>
        <fullName evidence="7">protein-secreting ATPase</fullName>
        <ecNumber evidence="7">7.4.2.8</ecNumber>
    </recommendedName>
</protein>
<evidence type="ECO:0000256" key="4">
    <source>
        <dbReference type="ARBA" id="ARBA00022840"/>
    </source>
</evidence>
<dbReference type="SMART" id="SM00382">
    <property type="entry name" value="AAA"/>
    <property type="match status" value="1"/>
</dbReference>
<gene>
    <name evidence="10" type="primary">gspE</name>
    <name evidence="10" type="ORF">LZC95_15280</name>
</gene>
<dbReference type="Proteomes" id="UP001379533">
    <property type="component" value="Chromosome"/>
</dbReference>
<dbReference type="Gene3D" id="3.30.300.160">
    <property type="entry name" value="Type II secretion system, protein E, N-terminal domain"/>
    <property type="match status" value="1"/>
</dbReference>
<organism evidence="10 11">
    <name type="scientific">Pendulispora brunnea</name>
    <dbReference type="NCBI Taxonomy" id="2905690"/>
    <lineage>
        <taxon>Bacteria</taxon>
        <taxon>Pseudomonadati</taxon>
        <taxon>Myxococcota</taxon>
        <taxon>Myxococcia</taxon>
        <taxon>Myxococcales</taxon>
        <taxon>Sorangiineae</taxon>
        <taxon>Pendulisporaceae</taxon>
        <taxon>Pendulispora</taxon>
    </lineage>
</organism>
<dbReference type="PANTHER" id="PTHR30258:SF2">
    <property type="entry name" value="COMG OPERON PROTEIN 1"/>
    <property type="match status" value="1"/>
</dbReference>
<dbReference type="PROSITE" id="PS00662">
    <property type="entry name" value="T2SP_E"/>
    <property type="match status" value="1"/>
</dbReference>
<dbReference type="InterPro" id="IPR007831">
    <property type="entry name" value="T2SS_GspE_N"/>
</dbReference>
<dbReference type="EC" id="7.4.2.8" evidence="7"/>
<dbReference type="InterPro" id="IPR037257">
    <property type="entry name" value="T2SS_E_N_sf"/>
</dbReference>
<accession>A0ABZ2KHN0</accession>
<proteinExistence type="inferred from homology"/>
<dbReference type="InterPro" id="IPR013369">
    <property type="entry name" value="T2SS_GspE"/>
</dbReference>
<sequence>MAEERFMGELLARRGVVPPERLEGIFAIQKEKGGSLIDLLVDAQITDEATVARTLADEAELPYVDRIESEKIPTQLATRVPITFAKQHKIVVIHEDERVMHAICADPFDTAALDDLRLLFGKPVEAQVAPGEQVVDAINRVYERVAGGGELETDEADVSEDDAASDILDSDDEAPVIRWVNSLFLHAMKERASDIHIEPEEKEVLVRYRIDGDLYIKRRAPRAFMNAIVSRIKIESALNIAEKRLPQDGRIAKKIAGKSFDIRVSTIPTSRSYERIVMRLLNKSSVLLDLPDLGFSPRDYALMDGLIRRPDGIILVTGPTGSGKTTTLYACINRINRPDLNILTAEDPVEYEIGGIHQVHVNPKIGLTFASALRAFLRQDPDVVMVGEIRDKETVEIAINASLTGHLVLSTIHTNDAAGAVTRMVDMGVEPFLIRSSVIGILAQRLVRVLCPHCKEAYPAEDFELEELGIDQGRIRLRKSRRNNTQSRYFPRTATEPDILDIPAGTRPTFFRPKGCSRCANTGFSGRRGIYELLMMDDAVGPLILKNADAQTLKRTAIEQGMDSLRDDGARKVLNGLTSVEEVLAATQEDVGVGDDGSTVSAGAMPVAAAR</sequence>
<dbReference type="NCBIfam" id="TIGR02533">
    <property type="entry name" value="type_II_gspE"/>
    <property type="match status" value="1"/>
</dbReference>
<evidence type="ECO:0000256" key="8">
    <source>
        <dbReference type="ARBA" id="ARBA00034006"/>
    </source>
</evidence>
<evidence type="ECO:0000256" key="5">
    <source>
        <dbReference type="ARBA" id="ARBA00022927"/>
    </source>
</evidence>
<dbReference type="CDD" id="cd01129">
    <property type="entry name" value="PulE-GspE-like"/>
    <property type="match status" value="1"/>
</dbReference>
<dbReference type="SUPFAM" id="SSF52540">
    <property type="entry name" value="P-loop containing nucleoside triphosphate hydrolases"/>
    <property type="match status" value="1"/>
</dbReference>
<keyword evidence="11" id="KW-1185">Reference proteome</keyword>
<evidence type="ECO:0000256" key="2">
    <source>
        <dbReference type="ARBA" id="ARBA00022448"/>
    </source>
</evidence>
<dbReference type="PANTHER" id="PTHR30258">
    <property type="entry name" value="TYPE II SECRETION SYSTEM PROTEIN GSPE-RELATED"/>
    <property type="match status" value="1"/>
</dbReference>
<keyword evidence="5" id="KW-0653">Protein transport</keyword>
<dbReference type="SUPFAM" id="SSF160246">
    <property type="entry name" value="EspE N-terminal domain-like"/>
    <property type="match status" value="1"/>
</dbReference>
<evidence type="ECO:0000256" key="6">
    <source>
        <dbReference type="ARBA" id="ARBA00022967"/>
    </source>
</evidence>
<name>A0ABZ2KHN0_9BACT</name>